<gene>
    <name evidence="1" type="ordered locus">Hoch_5886</name>
</gene>
<accession>D0LIK5</accession>
<dbReference type="AlphaFoldDB" id="D0LIK5"/>
<organism evidence="1 2">
    <name type="scientific">Haliangium ochraceum (strain DSM 14365 / JCM 11303 / SMP-2)</name>
    <dbReference type="NCBI Taxonomy" id="502025"/>
    <lineage>
        <taxon>Bacteria</taxon>
        <taxon>Pseudomonadati</taxon>
        <taxon>Myxococcota</taxon>
        <taxon>Polyangia</taxon>
        <taxon>Haliangiales</taxon>
        <taxon>Kofleriaceae</taxon>
        <taxon>Haliangium</taxon>
    </lineage>
</organism>
<dbReference type="RefSeq" id="WP_012830953.1">
    <property type="nucleotide sequence ID" value="NC_013440.1"/>
</dbReference>
<protein>
    <recommendedName>
        <fullName evidence="3">STAS domain-containing protein</fullName>
    </recommendedName>
</protein>
<evidence type="ECO:0000313" key="2">
    <source>
        <dbReference type="Proteomes" id="UP000001880"/>
    </source>
</evidence>
<reference evidence="1 2" key="1">
    <citation type="journal article" date="2010" name="Stand. Genomic Sci.">
        <title>Complete genome sequence of Haliangium ochraceum type strain (SMP-2).</title>
        <authorList>
            <consortium name="US DOE Joint Genome Institute (JGI-PGF)"/>
            <person name="Ivanova N."/>
            <person name="Daum C."/>
            <person name="Lang E."/>
            <person name="Abt B."/>
            <person name="Kopitz M."/>
            <person name="Saunders E."/>
            <person name="Lapidus A."/>
            <person name="Lucas S."/>
            <person name="Glavina Del Rio T."/>
            <person name="Nolan M."/>
            <person name="Tice H."/>
            <person name="Copeland A."/>
            <person name="Cheng J.F."/>
            <person name="Chen F."/>
            <person name="Bruce D."/>
            <person name="Goodwin L."/>
            <person name="Pitluck S."/>
            <person name="Mavromatis K."/>
            <person name="Pati A."/>
            <person name="Mikhailova N."/>
            <person name="Chen A."/>
            <person name="Palaniappan K."/>
            <person name="Land M."/>
            <person name="Hauser L."/>
            <person name="Chang Y.J."/>
            <person name="Jeffries C.D."/>
            <person name="Detter J.C."/>
            <person name="Brettin T."/>
            <person name="Rohde M."/>
            <person name="Goker M."/>
            <person name="Bristow J."/>
            <person name="Markowitz V."/>
            <person name="Eisen J.A."/>
            <person name="Hugenholtz P."/>
            <person name="Kyrpides N.C."/>
            <person name="Klenk H.P."/>
        </authorList>
    </citation>
    <scope>NUCLEOTIDE SEQUENCE [LARGE SCALE GENOMIC DNA]</scope>
    <source>
        <strain evidence="2">DSM 14365 / CIP 107738 / JCM 11303 / AJ 13395 / SMP-2</strain>
    </source>
</reference>
<sequence>MTRSAIHDILAAVSQGPSLHRLAQTLRDDEPAIIAAWRQAFERSPVRMPGPQLVERLAPHLSALLDGLALALASDPGPGGDGDSDGRTRDELRGAREAHALSPGAPGLRELEKNLSFIGATLATAALSSFDVAACVFALRDVVLERAQASAHPTLQRLFEWLALVAVDGFASAGVMAVRERMSALLEEATPVVLLAPRVPCAMLVGAPDANALAAIFDRLTVLAVTQDAPAVILDVSGLQQPQAPAVLASVARFVAHERVAGRVEMLVVGLDDLQASPWLQTLRELDCTMNRQERLRDAVQTALTRAGWALVPCAS</sequence>
<dbReference type="KEGG" id="hoh:Hoch_5886"/>
<dbReference type="STRING" id="502025.Hoch_5886"/>
<evidence type="ECO:0008006" key="3">
    <source>
        <dbReference type="Google" id="ProtNLM"/>
    </source>
</evidence>
<proteinExistence type="predicted"/>
<dbReference type="EMBL" id="CP001804">
    <property type="protein sequence ID" value="ACY18361.1"/>
    <property type="molecule type" value="Genomic_DNA"/>
</dbReference>
<dbReference type="Proteomes" id="UP000001880">
    <property type="component" value="Chromosome"/>
</dbReference>
<name>D0LIK5_HALO1</name>
<evidence type="ECO:0000313" key="1">
    <source>
        <dbReference type="EMBL" id="ACY18361.1"/>
    </source>
</evidence>
<keyword evidence="2" id="KW-1185">Reference proteome</keyword>
<dbReference type="HOGENOM" id="CLU_879321_0_0_7"/>